<dbReference type="EMBL" id="SSMD01000011">
    <property type="protein sequence ID" value="THD71634.1"/>
    <property type="molecule type" value="Genomic_DNA"/>
</dbReference>
<accession>A0A4V3UYM5</accession>
<comment type="caution">
    <text evidence="1">The sequence shown here is derived from an EMBL/GenBank/DDBJ whole genome shotgun (WGS) entry which is preliminary data.</text>
</comment>
<name>A0A4V3UYM5_9RHOB</name>
<organism evidence="1 2">
    <name type="scientific">Thalassobius vesicularis</name>
    <dbReference type="NCBI Taxonomy" id="1294297"/>
    <lineage>
        <taxon>Bacteria</taxon>
        <taxon>Pseudomonadati</taxon>
        <taxon>Pseudomonadota</taxon>
        <taxon>Alphaproteobacteria</taxon>
        <taxon>Rhodobacterales</taxon>
        <taxon>Roseobacteraceae</taxon>
        <taxon>Thalassovita</taxon>
    </lineage>
</organism>
<evidence type="ECO:0000313" key="2">
    <source>
        <dbReference type="Proteomes" id="UP000306113"/>
    </source>
</evidence>
<reference evidence="1 2" key="1">
    <citation type="submission" date="2019-04" db="EMBL/GenBank/DDBJ databases">
        <title>Draft genome sequence of Youngimonas vesicularis.</title>
        <authorList>
            <person name="Hameed A."/>
        </authorList>
    </citation>
    <scope>NUCLEOTIDE SEQUENCE [LARGE SCALE GENOMIC DNA]</scope>
    <source>
        <strain evidence="1 2">CC-AMW-E</strain>
    </source>
</reference>
<keyword evidence="2" id="KW-1185">Reference proteome</keyword>
<dbReference type="Proteomes" id="UP000306113">
    <property type="component" value="Unassembled WGS sequence"/>
</dbReference>
<sequence>MLVSDPSQAIIASTYVDGVGQGDVTLDPGLPAPDESASLWRASRSGEEHPNELIPISGRGKTKEQSIWILHSAEENPEAESGVFLGEPTKAPGGVLQSAYGTGTVKLGSQVLRIATGQDAESEHISMIAIGETLSRWTVSTGQVFLGHPIVMGAEGDVPMRDLGNALHRNAVSNRLGAEIFEWREDGVALGRIRAIVFPAQLNIRMQEKGPGVLSVSVSGVPLSWHVALRAGNISDELAVSRTGDADLSISVSEADVGLVQIRFSEPASGKSIELSAPWPSERAEIVMPSGNRLVKDHDVSVHNLDGWRAIFPMRGGTIRLRMGNGGSAVSFAASDSTRLNIHADMVRQLLSLAGPDARINIRAVLNEQTARLNLRTYDWTSEVAGPFLHLGHGACSLHAVNLENPTEVSHLDAVSRVDLAGWLGEEDGLWFIQGKSDQRGVMRPSVWAPRPRPFSKREERIGSYEMAWQRALSDPDDSMWDDFWTLVTNVRLGGDASSLDQVTALGNCPEAAVALLFRKPKIEIAEVLELEAEAPFWWPAIPLKAWKTGIRNAKQYFSFIMREHKAFNESQIQELIGQAIARQAGQILLLRPELKAHIGIALAEVEMLPIALNEADAPIPLAVPNPMKKLEASAQEAARRFDMLPFGTSSIRAGHSVIAPQLSEQVRPLLDAPVKVAEAVCGLKPKPSLNEFLQLFALRAADPVWFDEALPAAIVMTMETHS</sequence>
<evidence type="ECO:0000313" key="1">
    <source>
        <dbReference type="EMBL" id="THD71634.1"/>
    </source>
</evidence>
<protein>
    <submittedName>
        <fullName evidence="1">Uncharacterized protein</fullName>
    </submittedName>
</protein>
<proteinExistence type="predicted"/>
<gene>
    <name evidence="1" type="ORF">E7681_17685</name>
</gene>
<dbReference type="OrthoDB" id="7393676at2"/>
<dbReference type="RefSeq" id="WP_136340590.1">
    <property type="nucleotide sequence ID" value="NZ_SSMD01000011.1"/>
</dbReference>
<dbReference type="AlphaFoldDB" id="A0A4V3UYM5"/>